<feature type="compositionally biased region" description="Polar residues" evidence="1">
    <location>
        <begin position="120"/>
        <end position="130"/>
    </location>
</feature>
<dbReference type="Ensembl" id="ENSMLUT00000006457.2">
    <property type="protein sequence ID" value="ENSMLUP00000005898.2"/>
    <property type="gene ID" value="ENSMLUG00000006458.2"/>
</dbReference>
<sequence length="130" mass="13499">MRPSVPVAVGLGPSVPVPSRSGCPVRQISRRIRSRSSKRCARSSSSADVKTLMLTVPSGSADSSGLGSVSSGPSRVTVSSSSSSSSSSSRAPRGSRRRARSRGRGRGAQEMVMTSRHRVSSSPKQTPSTK</sequence>
<feature type="compositionally biased region" description="Low complexity" evidence="1">
    <location>
        <begin position="58"/>
        <end position="92"/>
    </location>
</feature>
<reference evidence="2" key="2">
    <citation type="submission" date="2025-08" db="UniProtKB">
        <authorList>
            <consortium name="Ensembl"/>
        </authorList>
    </citation>
    <scope>IDENTIFICATION</scope>
</reference>
<evidence type="ECO:0000256" key="1">
    <source>
        <dbReference type="SAM" id="MobiDB-lite"/>
    </source>
</evidence>
<protein>
    <submittedName>
        <fullName evidence="2">Uncharacterized protein</fullName>
    </submittedName>
</protein>
<feature type="compositionally biased region" description="Basic residues" evidence="1">
    <location>
        <begin position="93"/>
        <end position="105"/>
    </location>
</feature>
<dbReference type="Proteomes" id="UP000001074">
    <property type="component" value="Unassembled WGS sequence"/>
</dbReference>
<reference evidence="2" key="3">
    <citation type="submission" date="2025-09" db="UniProtKB">
        <authorList>
            <consortium name="Ensembl"/>
        </authorList>
    </citation>
    <scope>IDENTIFICATION</scope>
</reference>
<evidence type="ECO:0000313" key="2">
    <source>
        <dbReference type="Ensembl" id="ENSMLUP00000005898.2"/>
    </source>
</evidence>
<accession>L7N1B3</accession>
<proteinExistence type="predicted"/>
<feature type="compositionally biased region" description="Basic residues" evidence="1">
    <location>
        <begin position="28"/>
        <end position="41"/>
    </location>
</feature>
<dbReference type="HOGENOM" id="CLU_1937433_0_0_1"/>
<dbReference type="AlphaFoldDB" id="L7N1B3"/>
<dbReference type="InParanoid" id="L7N1B3"/>
<evidence type="ECO:0000313" key="3">
    <source>
        <dbReference type="Proteomes" id="UP000001074"/>
    </source>
</evidence>
<dbReference type="EMBL" id="AAPE02028132">
    <property type="status" value="NOT_ANNOTATED_CDS"/>
    <property type="molecule type" value="Genomic_DNA"/>
</dbReference>
<keyword evidence="3" id="KW-1185">Reference proteome</keyword>
<organism evidence="2 3">
    <name type="scientific">Myotis lucifugus</name>
    <name type="common">Little brown bat</name>
    <dbReference type="NCBI Taxonomy" id="59463"/>
    <lineage>
        <taxon>Eukaryota</taxon>
        <taxon>Metazoa</taxon>
        <taxon>Chordata</taxon>
        <taxon>Craniata</taxon>
        <taxon>Vertebrata</taxon>
        <taxon>Euteleostomi</taxon>
        <taxon>Mammalia</taxon>
        <taxon>Eutheria</taxon>
        <taxon>Laurasiatheria</taxon>
        <taxon>Chiroptera</taxon>
        <taxon>Yangochiroptera</taxon>
        <taxon>Vespertilionidae</taxon>
        <taxon>Myotis</taxon>
    </lineage>
</organism>
<feature type="region of interest" description="Disordered" evidence="1">
    <location>
        <begin position="1"/>
        <end position="130"/>
    </location>
</feature>
<name>L7N1B3_MYOLU</name>
<reference evidence="2 3" key="1">
    <citation type="journal article" date="2011" name="Nature">
        <title>A high-resolution map of human evolutionary constraint using 29 mammals.</title>
        <authorList>
            <person name="Lindblad-Toh K."/>
            <person name="Garber M."/>
            <person name="Zuk O."/>
            <person name="Lin M.F."/>
            <person name="Parker B.J."/>
            <person name="Washietl S."/>
            <person name="Kheradpour P."/>
            <person name="Ernst J."/>
            <person name="Jordan G."/>
            <person name="Mauceli E."/>
            <person name="Ward L.D."/>
            <person name="Lowe C.B."/>
            <person name="Holloway A.K."/>
            <person name="Clamp M."/>
            <person name="Gnerre S."/>
            <person name="Alfoldi J."/>
            <person name="Beal K."/>
            <person name="Chang J."/>
            <person name="Clawson H."/>
            <person name="Cuff J."/>
            <person name="Di Palma F."/>
            <person name="Fitzgerald S."/>
            <person name="Flicek P."/>
            <person name="Guttman M."/>
            <person name="Hubisz M.J."/>
            <person name="Jaffe D.B."/>
            <person name="Jungreis I."/>
            <person name="Kent W.J."/>
            <person name="Kostka D."/>
            <person name="Lara M."/>
            <person name="Martins A.L."/>
            <person name="Massingham T."/>
            <person name="Moltke I."/>
            <person name="Raney B.J."/>
            <person name="Rasmussen M.D."/>
            <person name="Robinson J."/>
            <person name="Stark A."/>
            <person name="Vilella A.J."/>
            <person name="Wen J."/>
            <person name="Xie X."/>
            <person name="Zody M.C."/>
            <person name="Baldwin J."/>
            <person name="Bloom T."/>
            <person name="Chin C.W."/>
            <person name="Heiman D."/>
            <person name="Nicol R."/>
            <person name="Nusbaum C."/>
            <person name="Young S."/>
            <person name="Wilkinson J."/>
            <person name="Worley K.C."/>
            <person name="Kovar C.L."/>
            <person name="Muzny D.M."/>
            <person name="Gibbs R.A."/>
            <person name="Cree A."/>
            <person name="Dihn H.H."/>
            <person name="Fowler G."/>
            <person name="Jhangiani S."/>
            <person name="Joshi V."/>
            <person name="Lee S."/>
            <person name="Lewis L.R."/>
            <person name="Nazareth L.V."/>
            <person name="Okwuonu G."/>
            <person name="Santibanez J."/>
            <person name="Warren W.C."/>
            <person name="Mardis E.R."/>
            <person name="Weinstock G.M."/>
            <person name="Wilson R.K."/>
            <person name="Delehaunty K."/>
            <person name="Dooling D."/>
            <person name="Fronik C."/>
            <person name="Fulton L."/>
            <person name="Fulton B."/>
            <person name="Graves T."/>
            <person name="Minx P."/>
            <person name="Sodergren E."/>
            <person name="Birney E."/>
            <person name="Margulies E.H."/>
            <person name="Herrero J."/>
            <person name="Green E.D."/>
            <person name="Haussler D."/>
            <person name="Siepel A."/>
            <person name="Goldman N."/>
            <person name="Pollard K.S."/>
            <person name="Pedersen J.S."/>
            <person name="Lander E.S."/>
            <person name="Kellis M."/>
        </authorList>
    </citation>
    <scope>NUCLEOTIDE SEQUENCE [LARGE SCALE GENOMIC DNA]</scope>
</reference>